<dbReference type="FunFam" id="3.30.160.60:FF:000097">
    <property type="entry name" value="Zinc finger protein"/>
    <property type="match status" value="1"/>
</dbReference>
<dbReference type="GO" id="GO:0003677">
    <property type="term" value="F:DNA binding"/>
    <property type="evidence" value="ECO:0007669"/>
    <property type="project" value="UniProtKB-KW"/>
</dbReference>
<comment type="function">
    <text evidence="1">May be involved in transcriptional regulation.</text>
</comment>
<evidence type="ECO:0000256" key="5">
    <source>
        <dbReference type="ARBA" id="ARBA00022771"/>
    </source>
</evidence>
<dbReference type="OMA" id="CECCLES"/>
<feature type="domain" description="C2H2-type" evidence="13">
    <location>
        <begin position="409"/>
        <end position="436"/>
    </location>
</feature>
<feature type="domain" description="C2H2-type" evidence="13">
    <location>
        <begin position="465"/>
        <end position="492"/>
    </location>
</feature>
<dbReference type="Pfam" id="PF00096">
    <property type="entry name" value="zf-C2H2"/>
    <property type="match status" value="3"/>
</dbReference>
<dbReference type="OrthoDB" id="264392at2759"/>
<keyword evidence="15" id="KW-1185">Reference proteome</keyword>
<evidence type="ECO:0000256" key="7">
    <source>
        <dbReference type="ARBA" id="ARBA00023015"/>
    </source>
</evidence>
<dbReference type="AlphaFoldDB" id="A0A914B7X3"/>
<evidence type="ECO:0000313" key="14">
    <source>
        <dbReference type="EnsemblMetazoa" id="XP_038072271.1"/>
    </source>
</evidence>
<dbReference type="EnsemblMetazoa" id="XM_038216343.1">
    <property type="protein sequence ID" value="XP_038072271.1"/>
    <property type="gene ID" value="LOC119740883"/>
</dbReference>
<dbReference type="InterPro" id="IPR013087">
    <property type="entry name" value="Znf_C2H2_type"/>
</dbReference>
<dbReference type="EnsemblMetazoa" id="XM_038216342.1">
    <property type="protein sequence ID" value="XP_038072270.1"/>
    <property type="gene ID" value="LOC119740883"/>
</dbReference>
<dbReference type="Proteomes" id="UP000887568">
    <property type="component" value="Unplaced"/>
</dbReference>
<feature type="compositionally biased region" description="Basic and acidic residues" evidence="12">
    <location>
        <begin position="129"/>
        <end position="144"/>
    </location>
</feature>
<dbReference type="FunFam" id="3.30.160.60:FF:000100">
    <property type="entry name" value="Zinc finger 45-like"/>
    <property type="match status" value="1"/>
</dbReference>
<keyword evidence="10" id="KW-0539">Nucleus</keyword>
<evidence type="ECO:0000256" key="2">
    <source>
        <dbReference type="ARBA" id="ARBA00004123"/>
    </source>
</evidence>
<feature type="compositionally biased region" description="Basic and acidic residues" evidence="12">
    <location>
        <begin position="177"/>
        <end position="200"/>
    </location>
</feature>
<comment type="subcellular location">
    <subcellularLocation>
        <location evidence="2">Nucleus</location>
    </subcellularLocation>
</comment>
<dbReference type="Gene3D" id="3.30.160.60">
    <property type="entry name" value="Classic Zinc Finger"/>
    <property type="match status" value="5"/>
</dbReference>
<sequence>MDDTEVFTENLSTSEALPFQRVAQGESSFLSINLQHEGVRWQKLRDRILTSAELREDDTRWTSLKDDRKWSADEIFMTFLLDRLEKDLEIEKERNVESGPLKQSHRRTRTKRRTVNKEATDKVQSTEASRCKNDGLNDVQDKPQDALSNSPVENVRNGNGIRTCTSGCQGQQLFSSHQDKCDCPELSRSDDATEKRRTENADETVLPETNSNELASRSERQMPSLRTKTSQEESGETATVGGDKVQTKKRRGRPRIELDDAEKEALTFNKRLKEIQKQDLPRMFSCRSCSQRFQEADDLRMHTITAHLPISIPDSGDNAAEENGEIFTHIEIDLGLYQRVNEVDIRELAIELRRCPECNEYVPDMKAHLELHKVKNYICEACGKGFASGKQLKMHSEYHAIKQTGATPYSCQFCDKKFKSAQSLSIHRPLHNKARNYICQQCGKAFKANTRLQRHLATHAQHKRYSCSFCGRGFTQKCNMTRHQRTHTGEKPYTCSHCDQSFNHNISLKKHLKKEHLIELEDTTSTVVEAIDDFPSGRLPAKKLKKNLK</sequence>
<name>A0A914B7X3_PATMI</name>
<dbReference type="GO" id="GO:0000981">
    <property type="term" value="F:DNA-binding transcription factor activity, RNA polymerase II-specific"/>
    <property type="evidence" value="ECO:0007669"/>
    <property type="project" value="TreeGrafter"/>
</dbReference>
<dbReference type="PANTHER" id="PTHR24394:SF29">
    <property type="entry name" value="MYONEURIN"/>
    <property type="match status" value="1"/>
</dbReference>
<evidence type="ECO:0000256" key="3">
    <source>
        <dbReference type="ARBA" id="ARBA00022723"/>
    </source>
</evidence>
<dbReference type="PANTHER" id="PTHR24394">
    <property type="entry name" value="ZINC FINGER PROTEIN"/>
    <property type="match status" value="1"/>
</dbReference>
<dbReference type="RefSeq" id="XP_038072270.1">
    <property type="nucleotide sequence ID" value="XM_038216342.1"/>
</dbReference>
<protein>
    <recommendedName>
        <fullName evidence="13">C2H2-type domain-containing protein</fullName>
    </recommendedName>
</protein>
<feature type="region of interest" description="Disordered" evidence="12">
    <location>
        <begin position="95"/>
        <end position="155"/>
    </location>
</feature>
<evidence type="ECO:0000256" key="10">
    <source>
        <dbReference type="ARBA" id="ARBA00023242"/>
    </source>
</evidence>
<dbReference type="SMART" id="SM00355">
    <property type="entry name" value="ZnF_C2H2"/>
    <property type="match status" value="7"/>
</dbReference>
<dbReference type="RefSeq" id="XP_038072271.1">
    <property type="nucleotide sequence ID" value="XM_038216343.1"/>
</dbReference>
<keyword evidence="3" id="KW-0479">Metal-binding</keyword>
<evidence type="ECO:0000256" key="4">
    <source>
        <dbReference type="ARBA" id="ARBA00022737"/>
    </source>
</evidence>
<keyword evidence="8" id="KW-0238">DNA-binding</keyword>
<keyword evidence="7" id="KW-0805">Transcription regulation</keyword>
<evidence type="ECO:0000256" key="11">
    <source>
        <dbReference type="PROSITE-ProRule" id="PRU00042"/>
    </source>
</evidence>
<reference evidence="14" key="1">
    <citation type="submission" date="2022-11" db="UniProtKB">
        <authorList>
            <consortium name="EnsemblMetazoa"/>
        </authorList>
    </citation>
    <scope>IDENTIFICATION</scope>
</reference>
<keyword evidence="4" id="KW-0677">Repeat</keyword>
<dbReference type="PROSITE" id="PS50157">
    <property type="entry name" value="ZINC_FINGER_C2H2_2"/>
    <property type="match status" value="6"/>
</dbReference>
<feature type="domain" description="C2H2-type" evidence="13">
    <location>
        <begin position="493"/>
        <end position="521"/>
    </location>
</feature>
<evidence type="ECO:0000256" key="6">
    <source>
        <dbReference type="ARBA" id="ARBA00022833"/>
    </source>
</evidence>
<keyword evidence="5 11" id="KW-0863">Zinc-finger</keyword>
<evidence type="ECO:0000259" key="13">
    <source>
        <dbReference type="PROSITE" id="PS50157"/>
    </source>
</evidence>
<dbReference type="GeneID" id="119740883"/>
<evidence type="ECO:0000256" key="9">
    <source>
        <dbReference type="ARBA" id="ARBA00023163"/>
    </source>
</evidence>
<feature type="domain" description="C2H2-type" evidence="13">
    <location>
        <begin position="437"/>
        <end position="464"/>
    </location>
</feature>
<dbReference type="GO" id="GO:0008270">
    <property type="term" value="F:zinc ion binding"/>
    <property type="evidence" value="ECO:0007669"/>
    <property type="project" value="UniProtKB-KW"/>
</dbReference>
<feature type="compositionally biased region" description="Basic residues" evidence="12">
    <location>
        <begin position="103"/>
        <end position="114"/>
    </location>
</feature>
<keyword evidence="9" id="KW-0804">Transcription</keyword>
<evidence type="ECO:0000256" key="8">
    <source>
        <dbReference type="ARBA" id="ARBA00023125"/>
    </source>
</evidence>
<dbReference type="SUPFAM" id="SSF57667">
    <property type="entry name" value="beta-beta-alpha zinc fingers"/>
    <property type="match status" value="3"/>
</dbReference>
<organism evidence="14 15">
    <name type="scientific">Patiria miniata</name>
    <name type="common">Bat star</name>
    <name type="synonym">Asterina miniata</name>
    <dbReference type="NCBI Taxonomy" id="46514"/>
    <lineage>
        <taxon>Eukaryota</taxon>
        <taxon>Metazoa</taxon>
        <taxon>Echinodermata</taxon>
        <taxon>Eleutherozoa</taxon>
        <taxon>Asterozoa</taxon>
        <taxon>Asteroidea</taxon>
        <taxon>Valvatacea</taxon>
        <taxon>Valvatida</taxon>
        <taxon>Asterinidae</taxon>
        <taxon>Patiria</taxon>
    </lineage>
</organism>
<accession>A0A914B7X3</accession>
<dbReference type="GO" id="GO:0005634">
    <property type="term" value="C:nucleus"/>
    <property type="evidence" value="ECO:0007669"/>
    <property type="project" value="UniProtKB-SubCell"/>
</dbReference>
<dbReference type="FunFam" id="3.30.160.60:FF:001840">
    <property type="entry name" value="Paternally-expressed gene 3 protein"/>
    <property type="match status" value="1"/>
</dbReference>
<dbReference type="PROSITE" id="PS00028">
    <property type="entry name" value="ZINC_FINGER_C2H2_1"/>
    <property type="match status" value="6"/>
</dbReference>
<dbReference type="InterPro" id="IPR036236">
    <property type="entry name" value="Znf_C2H2_sf"/>
</dbReference>
<feature type="region of interest" description="Disordered" evidence="12">
    <location>
        <begin position="175"/>
        <end position="252"/>
    </location>
</feature>
<evidence type="ECO:0000256" key="12">
    <source>
        <dbReference type="SAM" id="MobiDB-lite"/>
    </source>
</evidence>
<proteinExistence type="predicted"/>
<feature type="domain" description="C2H2-type" evidence="13">
    <location>
        <begin position="284"/>
        <end position="307"/>
    </location>
</feature>
<evidence type="ECO:0000313" key="15">
    <source>
        <dbReference type="Proteomes" id="UP000887568"/>
    </source>
</evidence>
<feature type="domain" description="C2H2-type" evidence="13">
    <location>
        <begin position="377"/>
        <end position="404"/>
    </location>
</feature>
<evidence type="ECO:0000256" key="1">
    <source>
        <dbReference type="ARBA" id="ARBA00003767"/>
    </source>
</evidence>
<keyword evidence="6" id="KW-0862">Zinc</keyword>
<feature type="compositionally biased region" description="Polar residues" evidence="12">
    <location>
        <begin position="146"/>
        <end position="155"/>
    </location>
</feature>
<dbReference type="Pfam" id="PF13912">
    <property type="entry name" value="zf-C2H2_6"/>
    <property type="match status" value="2"/>
</dbReference>